<sequence>MGKCVVKVYPNQVTTSTYSLENSPPINIEPFSMSISPHADYPGLEYPPVFEPETYSLANPQSSLNILRKQGKKLDGDEKYLYVTEHIALENSLNR</sequence>
<organism evidence="1 2">
    <name type="scientific">Molorchus minor</name>
    <dbReference type="NCBI Taxonomy" id="1323400"/>
    <lineage>
        <taxon>Eukaryota</taxon>
        <taxon>Metazoa</taxon>
        <taxon>Ecdysozoa</taxon>
        <taxon>Arthropoda</taxon>
        <taxon>Hexapoda</taxon>
        <taxon>Insecta</taxon>
        <taxon>Pterygota</taxon>
        <taxon>Neoptera</taxon>
        <taxon>Endopterygota</taxon>
        <taxon>Coleoptera</taxon>
        <taxon>Polyphaga</taxon>
        <taxon>Cucujiformia</taxon>
        <taxon>Chrysomeloidea</taxon>
        <taxon>Cerambycidae</taxon>
        <taxon>Lamiinae</taxon>
        <taxon>Monochamini</taxon>
        <taxon>Molorchus</taxon>
    </lineage>
</organism>
<gene>
    <name evidence="1" type="ORF">NQ317_011690</name>
</gene>
<proteinExistence type="predicted"/>
<protein>
    <submittedName>
        <fullName evidence="1">Uncharacterized protein</fullName>
    </submittedName>
</protein>
<evidence type="ECO:0000313" key="2">
    <source>
        <dbReference type="Proteomes" id="UP001162164"/>
    </source>
</evidence>
<comment type="caution">
    <text evidence="1">The sequence shown here is derived from an EMBL/GenBank/DDBJ whole genome shotgun (WGS) entry which is preliminary data.</text>
</comment>
<keyword evidence="2" id="KW-1185">Reference proteome</keyword>
<dbReference type="Proteomes" id="UP001162164">
    <property type="component" value="Unassembled WGS sequence"/>
</dbReference>
<accession>A0ABQ9JQQ8</accession>
<reference evidence="1" key="1">
    <citation type="journal article" date="2023" name="Insect Mol. Biol.">
        <title>Genome sequencing provides insights into the evolution of gene families encoding plant cell wall-degrading enzymes in longhorned beetles.</title>
        <authorList>
            <person name="Shin N.R."/>
            <person name="Okamura Y."/>
            <person name="Kirsch R."/>
            <person name="Pauchet Y."/>
        </authorList>
    </citation>
    <scope>NUCLEOTIDE SEQUENCE</scope>
    <source>
        <strain evidence="1">MMC_N1</strain>
    </source>
</reference>
<evidence type="ECO:0000313" key="1">
    <source>
        <dbReference type="EMBL" id="KAJ8980614.1"/>
    </source>
</evidence>
<name>A0ABQ9JQQ8_9CUCU</name>
<dbReference type="EMBL" id="JAPWTJ010000248">
    <property type="protein sequence ID" value="KAJ8980614.1"/>
    <property type="molecule type" value="Genomic_DNA"/>
</dbReference>